<feature type="domain" description="NB-ARC" evidence="2">
    <location>
        <begin position="392"/>
        <end position="565"/>
    </location>
</feature>
<sequence>MSKPRVADPKAIKVFGLTQIYTPREDPTIDLVFVHGLNGHPHDSWTSKTTGCFWPTDLLPDVLASLCPRILTYGYNANVTAFTDGASRDSVVSHAETLASSLAANRNLRDCSNRPIIFICHSLGGLIVKRALIYSRSLSSEKTEHLRSVYVSTFGILFLGTPHNGSDIAKWGLLLHNICNAVLPKNVMEVSPQLVKALRTNNETLQHINSLFVDIMSRFHIYFFHETRSTDIRGTREVIVDEHSAAPYMEGVERAGIEADHSHMCKFDDDNAAGYEVVAEAILRYSRQAPTVITERWAEEKQARNQEKKAKAREIYDARVDDPTNRSMPDLNRSGHSISSLPRAPATEGRNSPVSDLGNSGLLQLSHCSAKSSPLFVAPPGFHPNATFFGMEKELEVLHNRLFKAKARPEKTMAVLISGGPGSGKTHLARQYVFTQRDCYPGGIFWIDAKSRESTYKCFWEIAQAATLIEQKVTMTTEYHEIGKHVNAVRLWLQTHKDWLLVFDGVTFDRDDDLNKFREVLPWSKQCSIIYTSVDTTLRKKQRLYEPHCLMISRLKVEDACKLLFKDLGIKRATPEQIFKATRIVEHYECLPLAIHAIGHRLNATGKPIEKYHVKSQVTDKKLAEPFLSIMNDLFRLQQKQALHLINLLSFLGHQVPVGLLNLGRAAMAAEDLEIQTSGQIGEDPDLDTTLGTLIHYGLIERISDADLFRQRPSAHHLESDQKSSDGKTDLELSDSMTESSQDGFFSMYRHKSVVDVVKIHSVVQGFCRDELRIMDEENKCIMNKSDPGFFDTWLIVATRFLITSYDAAMGRMAHYEDFGLVRDYREYETHASRLLELFPKKAAINLHPLIVRETRENLRRLMKMISKEIENMPPSSSPHSLRCQKSVFDRSSSSSSSFRDSSADEDPSRRSTFNWSDLGSPRTESPEEMAMPPPQFRLELFPPHIFRNSGSNLSRYVANKPSNGETK</sequence>
<dbReference type="GO" id="GO:0017000">
    <property type="term" value="P:antibiotic biosynthetic process"/>
    <property type="evidence" value="ECO:0007669"/>
    <property type="project" value="UniProtKB-ARBA"/>
</dbReference>
<evidence type="ECO:0000313" key="5">
    <source>
        <dbReference type="Proteomes" id="UP000595662"/>
    </source>
</evidence>
<evidence type="ECO:0000259" key="3">
    <source>
        <dbReference type="Pfam" id="PF12697"/>
    </source>
</evidence>
<protein>
    <submittedName>
        <fullName evidence="4">Protein SERAC1</fullName>
    </submittedName>
</protein>
<feature type="compositionally biased region" description="Polar residues" evidence="1">
    <location>
        <begin position="949"/>
        <end position="968"/>
    </location>
</feature>
<reference evidence="4 5" key="1">
    <citation type="submission" date="2020-08" db="EMBL/GenBank/DDBJ databases">
        <title>The completed genome sequence of the pathogenic ascomycete fungus Penicillium digitatum.</title>
        <authorList>
            <person name="Wang M."/>
        </authorList>
    </citation>
    <scope>NUCLEOTIDE SEQUENCE [LARGE SCALE GENOMIC DNA]</scope>
    <source>
        <strain evidence="4 5">PdW03</strain>
    </source>
</reference>
<dbReference type="InterPro" id="IPR000073">
    <property type="entry name" value="AB_hydrolase_1"/>
</dbReference>
<feature type="domain" description="AB hydrolase-1" evidence="3">
    <location>
        <begin position="31"/>
        <end position="157"/>
    </location>
</feature>
<proteinExistence type="predicted"/>
<dbReference type="InterPro" id="IPR027417">
    <property type="entry name" value="P-loop_NTPase"/>
</dbReference>
<organism evidence="4 5">
    <name type="scientific">Penicillium digitatum</name>
    <name type="common">Green mold</name>
    <dbReference type="NCBI Taxonomy" id="36651"/>
    <lineage>
        <taxon>Eukaryota</taxon>
        <taxon>Fungi</taxon>
        <taxon>Dikarya</taxon>
        <taxon>Ascomycota</taxon>
        <taxon>Pezizomycotina</taxon>
        <taxon>Eurotiomycetes</taxon>
        <taxon>Eurotiomycetidae</taxon>
        <taxon>Eurotiales</taxon>
        <taxon>Aspergillaceae</taxon>
        <taxon>Penicillium</taxon>
    </lineage>
</organism>
<dbReference type="Gene3D" id="3.40.50.1820">
    <property type="entry name" value="alpha/beta hydrolase"/>
    <property type="match status" value="1"/>
</dbReference>
<dbReference type="AlphaFoldDB" id="A0A7T6XTM4"/>
<feature type="compositionally biased region" description="Basic and acidic residues" evidence="1">
    <location>
        <begin position="300"/>
        <end position="324"/>
    </location>
</feature>
<accession>A0A7T6XTM4</accession>
<dbReference type="KEGG" id="pdp:PDIP_29510"/>
<dbReference type="VEuPathDB" id="FungiDB:PDIP_29500"/>
<feature type="compositionally biased region" description="Low complexity" evidence="1">
    <location>
        <begin position="890"/>
        <end position="901"/>
    </location>
</feature>
<evidence type="ECO:0000256" key="1">
    <source>
        <dbReference type="SAM" id="MobiDB-lite"/>
    </source>
</evidence>
<dbReference type="GeneID" id="26231271"/>
<dbReference type="PANTHER" id="PTHR48187">
    <property type="entry name" value="LD21810P"/>
    <property type="match status" value="1"/>
</dbReference>
<feature type="compositionally biased region" description="Basic and acidic residues" evidence="1">
    <location>
        <begin position="714"/>
        <end position="731"/>
    </location>
</feature>
<name>A0A7T6XTM4_PENDI</name>
<dbReference type="Pfam" id="PF12697">
    <property type="entry name" value="Abhydrolase_6"/>
    <property type="match status" value="1"/>
</dbReference>
<feature type="region of interest" description="Disordered" evidence="1">
    <location>
        <begin position="871"/>
        <end position="968"/>
    </location>
</feature>
<dbReference type="RefSeq" id="XP_014536412.2">
    <property type="nucleotide sequence ID" value="XM_014680926.2"/>
</dbReference>
<dbReference type="SUPFAM" id="SSF53474">
    <property type="entry name" value="alpha/beta-Hydrolases"/>
    <property type="match status" value="1"/>
</dbReference>
<dbReference type="GO" id="GO:0043531">
    <property type="term" value="F:ADP binding"/>
    <property type="evidence" value="ECO:0007669"/>
    <property type="project" value="InterPro"/>
</dbReference>
<feature type="region of interest" description="Disordered" evidence="1">
    <location>
        <begin position="300"/>
        <end position="356"/>
    </location>
</feature>
<dbReference type="Gene3D" id="3.40.50.300">
    <property type="entry name" value="P-loop containing nucleotide triphosphate hydrolases"/>
    <property type="match status" value="1"/>
</dbReference>
<dbReference type="VEuPathDB" id="FungiDB:PDIP_29510"/>
<dbReference type="InterPro" id="IPR029058">
    <property type="entry name" value="AB_hydrolase_fold"/>
</dbReference>
<dbReference type="Pfam" id="PF00931">
    <property type="entry name" value="NB-ARC"/>
    <property type="match status" value="1"/>
</dbReference>
<dbReference type="GO" id="GO:0072330">
    <property type="term" value="P:monocarboxylic acid biosynthetic process"/>
    <property type="evidence" value="ECO:0007669"/>
    <property type="project" value="UniProtKB-ARBA"/>
</dbReference>
<dbReference type="EMBL" id="CP060778">
    <property type="protein sequence ID" value="QQK46948.1"/>
    <property type="molecule type" value="Genomic_DNA"/>
</dbReference>
<dbReference type="SUPFAM" id="SSF52540">
    <property type="entry name" value="P-loop containing nucleoside triphosphate hydrolases"/>
    <property type="match status" value="1"/>
</dbReference>
<dbReference type="Proteomes" id="UP000595662">
    <property type="component" value="Chromosome 5"/>
</dbReference>
<evidence type="ECO:0000313" key="4">
    <source>
        <dbReference type="EMBL" id="QQK46948.1"/>
    </source>
</evidence>
<feature type="region of interest" description="Disordered" evidence="1">
    <location>
        <begin position="714"/>
        <end position="734"/>
    </location>
</feature>
<gene>
    <name evidence="4" type="ORF">Pdw03_1846</name>
</gene>
<dbReference type="InterPro" id="IPR002182">
    <property type="entry name" value="NB-ARC"/>
</dbReference>
<dbReference type="PANTHER" id="PTHR48187:SF2">
    <property type="entry name" value="LD21810P"/>
    <property type="match status" value="1"/>
</dbReference>
<evidence type="ECO:0000259" key="2">
    <source>
        <dbReference type="Pfam" id="PF00931"/>
    </source>
</evidence>